<keyword evidence="3" id="KW-1185">Reference proteome</keyword>
<dbReference type="Gene3D" id="3.40.630.30">
    <property type="match status" value="1"/>
</dbReference>
<proteinExistence type="predicted"/>
<dbReference type="AlphaFoldDB" id="A0A1G7BWG1"/>
<dbReference type="PROSITE" id="PS51186">
    <property type="entry name" value="GNAT"/>
    <property type="match status" value="1"/>
</dbReference>
<dbReference type="SUPFAM" id="SSF55729">
    <property type="entry name" value="Acyl-CoA N-acyltransferases (Nat)"/>
    <property type="match status" value="1"/>
</dbReference>
<dbReference type="EMBL" id="FNAI01000005">
    <property type="protein sequence ID" value="SDE31387.1"/>
    <property type="molecule type" value="Genomic_DNA"/>
</dbReference>
<accession>A0A1G7BWG1</accession>
<gene>
    <name evidence="2" type="ORF">SAMN05216464_105193</name>
</gene>
<evidence type="ECO:0000259" key="1">
    <source>
        <dbReference type="PROSITE" id="PS51186"/>
    </source>
</evidence>
<dbReference type="CDD" id="cd04301">
    <property type="entry name" value="NAT_SF"/>
    <property type="match status" value="1"/>
</dbReference>
<dbReference type="Proteomes" id="UP000199072">
    <property type="component" value="Unassembled WGS sequence"/>
</dbReference>
<organism evidence="2 3">
    <name type="scientific">Mucilaginibacter pineti</name>
    <dbReference type="NCBI Taxonomy" id="1391627"/>
    <lineage>
        <taxon>Bacteria</taxon>
        <taxon>Pseudomonadati</taxon>
        <taxon>Bacteroidota</taxon>
        <taxon>Sphingobacteriia</taxon>
        <taxon>Sphingobacteriales</taxon>
        <taxon>Sphingobacteriaceae</taxon>
        <taxon>Mucilaginibacter</taxon>
    </lineage>
</organism>
<protein>
    <submittedName>
        <fullName evidence="2">Acetyltransferase (GNAT) domain-containing protein</fullName>
    </submittedName>
</protein>
<evidence type="ECO:0000313" key="3">
    <source>
        <dbReference type="Proteomes" id="UP000199072"/>
    </source>
</evidence>
<name>A0A1G7BWG1_9SPHI</name>
<feature type="domain" description="N-acetyltransferase" evidence="1">
    <location>
        <begin position="35"/>
        <end position="180"/>
    </location>
</feature>
<dbReference type="InterPro" id="IPR016181">
    <property type="entry name" value="Acyl_CoA_acyltransferase"/>
</dbReference>
<sequence>MKCRYTLAFDIYHSVFDINSFHQQENLLPLSFYLSPMTYIEQIRPEHTWHLRQQVLYPQSKLSEMKMDEDDNGLHFAAFKDNLIVGVVSLFPRGDDYQFRKFAVDERVQGMGIGRELLNYITNFTALNGGKRLWCNARVSAIGFYLKADFTHTGRLFSKHGFDYEILEKTISDVQMNSNK</sequence>
<dbReference type="InterPro" id="IPR000182">
    <property type="entry name" value="GNAT_dom"/>
</dbReference>
<evidence type="ECO:0000313" key="2">
    <source>
        <dbReference type="EMBL" id="SDE31387.1"/>
    </source>
</evidence>
<dbReference type="GO" id="GO:0016747">
    <property type="term" value="F:acyltransferase activity, transferring groups other than amino-acyl groups"/>
    <property type="evidence" value="ECO:0007669"/>
    <property type="project" value="InterPro"/>
</dbReference>
<dbReference type="STRING" id="1391627.SAMN05216464_105193"/>
<reference evidence="2 3" key="1">
    <citation type="submission" date="2016-10" db="EMBL/GenBank/DDBJ databases">
        <authorList>
            <person name="de Groot N.N."/>
        </authorList>
    </citation>
    <scope>NUCLEOTIDE SEQUENCE [LARGE SCALE GENOMIC DNA]</scope>
    <source>
        <strain evidence="2 3">47C3B</strain>
    </source>
</reference>
<keyword evidence="2" id="KW-0808">Transferase</keyword>
<dbReference type="Pfam" id="PF13673">
    <property type="entry name" value="Acetyltransf_10"/>
    <property type="match status" value="1"/>
</dbReference>